<protein>
    <submittedName>
        <fullName evidence="1">Uncharacterized protein</fullName>
    </submittedName>
</protein>
<comment type="caution">
    <text evidence="1">The sequence shown here is derived from an EMBL/GenBank/DDBJ whole genome shotgun (WGS) entry which is preliminary data.</text>
</comment>
<proteinExistence type="predicted"/>
<feature type="non-terminal residue" evidence="1">
    <location>
        <position position="1"/>
    </location>
</feature>
<name>X0XJQ1_9ZZZZ</name>
<sequence>DATPEDIAKFFGKLGRPDEAIGYELTLPEIKGGWDDSMVQGFKEHSHALGLTPAQVQGVLNFYGPAVNQRIEGMDRDHHTEQVAATQALKEKYGAAYPQKLAVAEAAVKNYADEALMTRLTDSGLLNDAAFIEMFASIGEFLQEDGYISGYVEGATTPEMAKDELAKITSDAKSAYWNVNDPNHDEMVAKVQKLNQMIHPELAKR</sequence>
<organism evidence="1">
    <name type="scientific">marine sediment metagenome</name>
    <dbReference type="NCBI Taxonomy" id="412755"/>
    <lineage>
        <taxon>unclassified sequences</taxon>
        <taxon>metagenomes</taxon>
        <taxon>ecological metagenomes</taxon>
    </lineage>
</organism>
<reference evidence="1" key="1">
    <citation type="journal article" date="2014" name="Front. Microbiol.">
        <title>High frequency of phylogenetically diverse reductive dehalogenase-homologous genes in deep subseafloor sedimentary metagenomes.</title>
        <authorList>
            <person name="Kawai M."/>
            <person name="Futagami T."/>
            <person name="Toyoda A."/>
            <person name="Takaki Y."/>
            <person name="Nishi S."/>
            <person name="Hori S."/>
            <person name="Arai W."/>
            <person name="Tsubouchi T."/>
            <person name="Morono Y."/>
            <person name="Uchiyama I."/>
            <person name="Ito T."/>
            <person name="Fujiyama A."/>
            <person name="Inagaki F."/>
            <person name="Takami H."/>
        </authorList>
    </citation>
    <scope>NUCLEOTIDE SEQUENCE</scope>
    <source>
        <strain evidence="1">Expedition CK06-06</strain>
    </source>
</reference>
<dbReference type="EMBL" id="BARS01045815">
    <property type="protein sequence ID" value="GAG36878.1"/>
    <property type="molecule type" value="Genomic_DNA"/>
</dbReference>
<evidence type="ECO:0000313" key="1">
    <source>
        <dbReference type="EMBL" id="GAG36878.1"/>
    </source>
</evidence>
<gene>
    <name evidence="1" type="ORF">S01H1_69049</name>
</gene>
<dbReference type="AlphaFoldDB" id="X0XJQ1"/>
<accession>X0XJQ1</accession>